<gene>
    <name evidence="7" type="ORF">CHARACLAT_016359</name>
</gene>
<protein>
    <submittedName>
        <fullName evidence="7">Uncharacterized protein</fullName>
    </submittedName>
</protein>
<organism evidence="7 8">
    <name type="scientific">Characodon lateralis</name>
    <dbReference type="NCBI Taxonomy" id="208331"/>
    <lineage>
        <taxon>Eukaryota</taxon>
        <taxon>Metazoa</taxon>
        <taxon>Chordata</taxon>
        <taxon>Craniata</taxon>
        <taxon>Vertebrata</taxon>
        <taxon>Euteleostomi</taxon>
        <taxon>Actinopterygii</taxon>
        <taxon>Neopterygii</taxon>
        <taxon>Teleostei</taxon>
        <taxon>Neoteleostei</taxon>
        <taxon>Acanthomorphata</taxon>
        <taxon>Ovalentaria</taxon>
        <taxon>Atherinomorphae</taxon>
        <taxon>Cyprinodontiformes</taxon>
        <taxon>Goodeidae</taxon>
        <taxon>Characodon</taxon>
    </lineage>
</organism>
<evidence type="ECO:0000256" key="1">
    <source>
        <dbReference type="ARBA" id="ARBA00004370"/>
    </source>
</evidence>
<keyword evidence="6" id="KW-0472">Membrane</keyword>
<keyword evidence="4" id="KW-0802">TPR repeat</keyword>
<dbReference type="EMBL" id="JAHUTJ010050503">
    <property type="protein sequence ID" value="MED6284151.1"/>
    <property type="molecule type" value="Genomic_DNA"/>
</dbReference>
<dbReference type="InterPro" id="IPR011990">
    <property type="entry name" value="TPR-like_helical_dom_sf"/>
</dbReference>
<comment type="caution">
    <text evidence="7">The sequence shown here is derived from an EMBL/GenBank/DDBJ whole genome shotgun (WGS) entry which is preliminary data.</text>
</comment>
<reference evidence="7 8" key="1">
    <citation type="submission" date="2021-06" db="EMBL/GenBank/DDBJ databases">
        <authorList>
            <person name="Palmer J.M."/>
        </authorList>
    </citation>
    <scope>NUCLEOTIDE SEQUENCE [LARGE SCALE GENOMIC DNA]</scope>
    <source>
        <strain evidence="7 8">CL_MEX2019</strain>
        <tissue evidence="7">Muscle</tissue>
    </source>
</reference>
<evidence type="ECO:0000256" key="3">
    <source>
        <dbReference type="ARBA" id="ARBA00022737"/>
    </source>
</evidence>
<keyword evidence="3" id="KW-0677">Repeat</keyword>
<dbReference type="SUPFAM" id="SSF48452">
    <property type="entry name" value="TPR-like"/>
    <property type="match status" value="1"/>
</dbReference>
<keyword evidence="2" id="KW-0812">Transmembrane</keyword>
<dbReference type="PANTHER" id="PTHR46208:SF1">
    <property type="entry name" value="MITOCHONDRIAL IMPORT RECEPTOR SUBUNIT TOM70"/>
    <property type="match status" value="1"/>
</dbReference>
<dbReference type="Gene3D" id="1.25.40.10">
    <property type="entry name" value="Tetratricopeptide repeat domain"/>
    <property type="match status" value="1"/>
</dbReference>
<name>A0ABU7EA50_9TELE</name>
<keyword evidence="5" id="KW-1133">Transmembrane helix</keyword>
<evidence type="ECO:0000313" key="7">
    <source>
        <dbReference type="EMBL" id="MED6284151.1"/>
    </source>
</evidence>
<dbReference type="Proteomes" id="UP001352852">
    <property type="component" value="Unassembled WGS sequence"/>
</dbReference>
<keyword evidence="8" id="KW-1185">Reference proteome</keyword>
<evidence type="ECO:0000256" key="4">
    <source>
        <dbReference type="ARBA" id="ARBA00022803"/>
    </source>
</evidence>
<comment type="subcellular location">
    <subcellularLocation>
        <location evidence="1">Membrane</location>
    </subcellularLocation>
</comment>
<evidence type="ECO:0000256" key="2">
    <source>
        <dbReference type="ARBA" id="ARBA00022692"/>
    </source>
</evidence>
<sequence>LRLSSQLKILLDQVDEAVEDFDECIRLRPDSALAQAQKCFALYRQAYTGNNPSQVQTAMDGFEDVIRKFPKCAEGYALYAQTHTLNSNRVHTDTAIPFTTLCRIILGQTRKEKQGGWKGRMAGMVEPTGRTKGR</sequence>
<evidence type="ECO:0000256" key="5">
    <source>
        <dbReference type="ARBA" id="ARBA00022989"/>
    </source>
</evidence>
<evidence type="ECO:0000256" key="6">
    <source>
        <dbReference type="ARBA" id="ARBA00023136"/>
    </source>
</evidence>
<evidence type="ECO:0000313" key="8">
    <source>
        <dbReference type="Proteomes" id="UP001352852"/>
    </source>
</evidence>
<feature type="non-terminal residue" evidence="7">
    <location>
        <position position="1"/>
    </location>
</feature>
<proteinExistence type="predicted"/>
<dbReference type="PANTHER" id="PTHR46208">
    <property type="entry name" value="MITOCHONDRIAL IMPORT RECEPTOR SUBUNIT TOM70"/>
    <property type="match status" value="1"/>
</dbReference>
<accession>A0ABU7EA50</accession>